<evidence type="ECO:0000313" key="3">
    <source>
        <dbReference type="Proteomes" id="UP000199233"/>
    </source>
</evidence>
<sequence length="73" mass="7914">MNLSRIIAIVLIVLGTTGLIYRQFSYTKETHEGQFGALQFSVKEKESVEIPVWLSAALIAVGAGLLVLGRKPA</sequence>
<feature type="transmembrane region" description="Helical" evidence="1">
    <location>
        <begin position="7"/>
        <end position="24"/>
    </location>
</feature>
<keyword evidence="3" id="KW-1185">Reference proteome</keyword>
<proteinExistence type="predicted"/>
<keyword evidence="1" id="KW-1133">Transmembrane helix</keyword>
<dbReference type="Proteomes" id="UP000199233">
    <property type="component" value="Unassembled WGS sequence"/>
</dbReference>
<keyword evidence="1" id="KW-0472">Membrane</keyword>
<protein>
    <submittedName>
        <fullName evidence="2">Uncharacterized protein</fullName>
    </submittedName>
</protein>
<accession>A0A1H9KXQ0</accession>
<name>A0A1H9KXQ0_9GAMM</name>
<reference evidence="3" key="1">
    <citation type="submission" date="2016-10" db="EMBL/GenBank/DDBJ databases">
        <authorList>
            <person name="Varghese N."/>
            <person name="Submissions S."/>
        </authorList>
    </citation>
    <scope>NUCLEOTIDE SEQUENCE [LARGE SCALE GENOMIC DNA]</scope>
    <source>
        <strain evidence="3">DSM 25927</strain>
    </source>
</reference>
<evidence type="ECO:0000313" key="2">
    <source>
        <dbReference type="EMBL" id="SER03769.1"/>
    </source>
</evidence>
<dbReference type="AlphaFoldDB" id="A0A1H9KXQ0"/>
<dbReference type="OrthoDB" id="5773092at2"/>
<dbReference type="EMBL" id="FOFS01000014">
    <property type="protein sequence ID" value="SER03769.1"/>
    <property type="molecule type" value="Genomic_DNA"/>
</dbReference>
<organism evidence="2 3">
    <name type="scientific">Solimonas aquatica</name>
    <dbReference type="NCBI Taxonomy" id="489703"/>
    <lineage>
        <taxon>Bacteria</taxon>
        <taxon>Pseudomonadati</taxon>
        <taxon>Pseudomonadota</taxon>
        <taxon>Gammaproteobacteria</taxon>
        <taxon>Nevskiales</taxon>
        <taxon>Nevskiaceae</taxon>
        <taxon>Solimonas</taxon>
    </lineage>
</organism>
<evidence type="ECO:0000256" key="1">
    <source>
        <dbReference type="SAM" id="Phobius"/>
    </source>
</evidence>
<feature type="transmembrane region" description="Helical" evidence="1">
    <location>
        <begin position="50"/>
        <end position="68"/>
    </location>
</feature>
<dbReference type="STRING" id="489703.SAMN04488038_11482"/>
<dbReference type="RefSeq" id="WP_093288905.1">
    <property type="nucleotide sequence ID" value="NZ_FOFS01000014.1"/>
</dbReference>
<keyword evidence="1" id="KW-0812">Transmembrane</keyword>
<gene>
    <name evidence="2" type="ORF">SAMN04488038_11482</name>
</gene>